<feature type="compositionally biased region" description="Low complexity" evidence="1">
    <location>
        <begin position="45"/>
        <end position="59"/>
    </location>
</feature>
<evidence type="ECO:0000313" key="3">
    <source>
        <dbReference type="Proteomes" id="UP001218218"/>
    </source>
</evidence>
<evidence type="ECO:0000313" key="2">
    <source>
        <dbReference type="EMBL" id="KAJ7350853.1"/>
    </source>
</evidence>
<evidence type="ECO:0000256" key="1">
    <source>
        <dbReference type="SAM" id="MobiDB-lite"/>
    </source>
</evidence>
<accession>A0AAD7A7T9</accession>
<feature type="compositionally biased region" description="Acidic residues" evidence="1">
    <location>
        <begin position="32"/>
        <end position="44"/>
    </location>
</feature>
<comment type="caution">
    <text evidence="2">The sequence shown here is derived from an EMBL/GenBank/DDBJ whole genome shotgun (WGS) entry which is preliminary data.</text>
</comment>
<organism evidence="2 3">
    <name type="scientific">Mycena albidolilacea</name>
    <dbReference type="NCBI Taxonomy" id="1033008"/>
    <lineage>
        <taxon>Eukaryota</taxon>
        <taxon>Fungi</taxon>
        <taxon>Dikarya</taxon>
        <taxon>Basidiomycota</taxon>
        <taxon>Agaricomycotina</taxon>
        <taxon>Agaricomycetes</taxon>
        <taxon>Agaricomycetidae</taxon>
        <taxon>Agaricales</taxon>
        <taxon>Marasmiineae</taxon>
        <taxon>Mycenaceae</taxon>
        <taxon>Mycena</taxon>
    </lineage>
</organism>
<name>A0AAD7A7T9_9AGAR</name>
<proteinExistence type="predicted"/>
<sequence length="239" mass="26640">MPTPTAWQQAADALYQAFLVNLIANAEAEAWAPDDEDSDSDSDDSSTAFTWDSSSSSSSADDDPTPAENYHHPIADLYSQRYLAECHNIPKTCRLLDLILTDYKHDFPNIFWSNLRIDPDCFDPVVEAIRDDRVFYSDSNNLQMPVEEQLAIVLYQFGHFGNAASTMKVALQFGLGSALSILSPPVMKATCTERFRAASVQWASPAAKETAKEWVGNTTCPAWRNSWLMVDGTLVLLFR</sequence>
<gene>
    <name evidence="2" type="ORF">DFH08DRAFT_958473</name>
</gene>
<dbReference type="Proteomes" id="UP001218218">
    <property type="component" value="Unassembled WGS sequence"/>
</dbReference>
<reference evidence="2" key="1">
    <citation type="submission" date="2023-03" db="EMBL/GenBank/DDBJ databases">
        <title>Massive genome expansion in bonnet fungi (Mycena s.s.) driven by repeated elements and novel gene families across ecological guilds.</title>
        <authorList>
            <consortium name="Lawrence Berkeley National Laboratory"/>
            <person name="Harder C.B."/>
            <person name="Miyauchi S."/>
            <person name="Viragh M."/>
            <person name="Kuo A."/>
            <person name="Thoen E."/>
            <person name="Andreopoulos B."/>
            <person name="Lu D."/>
            <person name="Skrede I."/>
            <person name="Drula E."/>
            <person name="Henrissat B."/>
            <person name="Morin E."/>
            <person name="Kohler A."/>
            <person name="Barry K."/>
            <person name="LaButti K."/>
            <person name="Morin E."/>
            <person name="Salamov A."/>
            <person name="Lipzen A."/>
            <person name="Mereny Z."/>
            <person name="Hegedus B."/>
            <person name="Baldrian P."/>
            <person name="Stursova M."/>
            <person name="Weitz H."/>
            <person name="Taylor A."/>
            <person name="Grigoriev I.V."/>
            <person name="Nagy L.G."/>
            <person name="Martin F."/>
            <person name="Kauserud H."/>
        </authorList>
    </citation>
    <scope>NUCLEOTIDE SEQUENCE</scope>
    <source>
        <strain evidence="2">CBHHK002</strain>
    </source>
</reference>
<dbReference type="AlphaFoldDB" id="A0AAD7A7T9"/>
<feature type="region of interest" description="Disordered" evidence="1">
    <location>
        <begin position="30"/>
        <end position="70"/>
    </location>
</feature>
<keyword evidence="3" id="KW-1185">Reference proteome</keyword>
<dbReference type="EMBL" id="JARIHO010000014">
    <property type="protein sequence ID" value="KAJ7350853.1"/>
    <property type="molecule type" value="Genomic_DNA"/>
</dbReference>
<protein>
    <submittedName>
        <fullName evidence="2">Uncharacterized protein</fullName>
    </submittedName>
</protein>